<proteinExistence type="predicted"/>
<sequence length="71" mass="7293">MHKQILIIAATAAVFAWSTVMVAMGHVAAVATLAPALGLTVQQIVSAARPQTEPKPSRPAETAGDKEGRAS</sequence>
<dbReference type="AlphaFoldDB" id="A0A7H8TNC7"/>
<feature type="region of interest" description="Disordered" evidence="1">
    <location>
        <begin position="47"/>
        <end position="71"/>
    </location>
</feature>
<gene>
    <name evidence="2" type="ORF">HUT05_29240</name>
</gene>
<keyword evidence="3" id="KW-1185">Reference proteome</keyword>
<dbReference type="Proteomes" id="UP000509418">
    <property type="component" value="Chromosome"/>
</dbReference>
<reference evidence="2 3" key="1">
    <citation type="submission" date="2020-06" db="EMBL/GenBank/DDBJ databases">
        <title>Genome mining for natural products.</title>
        <authorList>
            <person name="Zhang B."/>
            <person name="Shi J."/>
            <person name="Ge H."/>
        </authorList>
    </citation>
    <scope>NUCLEOTIDE SEQUENCE [LARGE SCALE GENOMIC DNA]</scope>
    <source>
        <strain evidence="2 3">NA02069</strain>
    </source>
</reference>
<organism evidence="2 3">
    <name type="scientific">Streptomyces chartreusis</name>
    <dbReference type="NCBI Taxonomy" id="1969"/>
    <lineage>
        <taxon>Bacteria</taxon>
        <taxon>Bacillati</taxon>
        <taxon>Actinomycetota</taxon>
        <taxon>Actinomycetes</taxon>
        <taxon>Kitasatosporales</taxon>
        <taxon>Streptomycetaceae</taxon>
        <taxon>Streptomyces</taxon>
    </lineage>
</organism>
<dbReference type="EMBL" id="CP056041">
    <property type="protein sequence ID" value="QKZ25006.1"/>
    <property type="molecule type" value="Genomic_DNA"/>
</dbReference>
<protein>
    <submittedName>
        <fullName evidence="2">Uncharacterized protein</fullName>
    </submittedName>
</protein>
<accession>A0A7H8TNC7</accession>
<feature type="compositionally biased region" description="Basic and acidic residues" evidence="1">
    <location>
        <begin position="55"/>
        <end position="71"/>
    </location>
</feature>
<evidence type="ECO:0000313" key="2">
    <source>
        <dbReference type="EMBL" id="QKZ25006.1"/>
    </source>
</evidence>
<evidence type="ECO:0000313" key="3">
    <source>
        <dbReference type="Proteomes" id="UP000509418"/>
    </source>
</evidence>
<name>A0A7H8TNC7_STRCX</name>
<evidence type="ECO:0000256" key="1">
    <source>
        <dbReference type="SAM" id="MobiDB-lite"/>
    </source>
</evidence>